<evidence type="ECO:0000313" key="2">
    <source>
        <dbReference type="Proteomes" id="UP000297910"/>
    </source>
</evidence>
<proteinExistence type="predicted"/>
<protein>
    <submittedName>
        <fullName evidence="1">Uncharacterized protein</fullName>
    </submittedName>
</protein>
<keyword evidence="2" id="KW-1185">Reference proteome</keyword>
<dbReference type="EMBL" id="PQXI01000034">
    <property type="protein sequence ID" value="TGO27949.1"/>
    <property type="molecule type" value="Genomic_DNA"/>
</dbReference>
<gene>
    <name evidence="1" type="ORF">BPAE_0034g00290</name>
</gene>
<sequence>MFHEEIAAAQLFYYYSTWYDDFLIMKRHLTADHFSWDFFLVHHTWSRVPKRDYSYGESTENIEDVEDVEDMDRVIRRSSLGKTGAG</sequence>
<organism evidence="1 2">
    <name type="scientific">Botrytis paeoniae</name>
    <dbReference type="NCBI Taxonomy" id="278948"/>
    <lineage>
        <taxon>Eukaryota</taxon>
        <taxon>Fungi</taxon>
        <taxon>Dikarya</taxon>
        <taxon>Ascomycota</taxon>
        <taxon>Pezizomycotina</taxon>
        <taxon>Leotiomycetes</taxon>
        <taxon>Helotiales</taxon>
        <taxon>Sclerotiniaceae</taxon>
        <taxon>Botrytis</taxon>
    </lineage>
</organism>
<dbReference type="AlphaFoldDB" id="A0A4Z1FYJ0"/>
<evidence type="ECO:0000313" key="1">
    <source>
        <dbReference type="EMBL" id="TGO27949.1"/>
    </source>
</evidence>
<reference evidence="1 2" key="1">
    <citation type="submission" date="2017-12" db="EMBL/GenBank/DDBJ databases">
        <title>Comparative genomics of Botrytis spp.</title>
        <authorList>
            <person name="Valero-Jimenez C.A."/>
            <person name="Tapia P."/>
            <person name="Veloso J."/>
            <person name="Silva-Moreno E."/>
            <person name="Staats M."/>
            <person name="Valdes J.H."/>
            <person name="Van Kan J.A.L."/>
        </authorList>
    </citation>
    <scope>NUCLEOTIDE SEQUENCE [LARGE SCALE GENOMIC DNA]</scope>
    <source>
        <strain evidence="1 2">Bp0003</strain>
    </source>
</reference>
<dbReference type="Proteomes" id="UP000297910">
    <property type="component" value="Unassembled WGS sequence"/>
</dbReference>
<accession>A0A4Z1FYJ0</accession>
<comment type="caution">
    <text evidence="1">The sequence shown here is derived from an EMBL/GenBank/DDBJ whole genome shotgun (WGS) entry which is preliminary data.</text>
</comment>
<name>A0A4Z1FYJ0_9HELO</name>